<dbReference type="PANTHER" id="PTHR24148">
    <property type="entry name" value="ANKYRIN REPEAT DOMAIN-CONTAINING PROTEIN 39 HOMOLOG-RELATED"/>
    <property type="match status" value="1"/>
</dbReference>
<sequence>MASIYTTSLDTFRKEIRLLELLPANSLEEPIQCRLYTTQLLMDTEHTALSYVWGDPKITSPITVKGLPFQATQNLCAALRRIRSKSILPDTLGRCNLHQPVR</sequence>
<evidence type="ECO:0000313" key="2">
    <source>
        <dbReference type="Proteomes" id="UP001303222"/>
    </source>
</evidence>
<evidence type="ECO:0000313" key="1">
    <source>
        <dbReference type="EMBL" id="KAK3948280.1"/>
    </source>
</evidence>
<name>A0AAN6NLW4_9PEZI</name>
<accession>A0AAN6NLW4</accession>
<reference evidence="1" key="2">
    <citation type="submission" date="2023-06" db="EMBL/GenBank/DDBJ databases">
        <authorList>
            <consortium name="Lawrence Berkeley National Laboratory"/>
            <person name="Mondo S.J."/>
            <person name="Hensen N."/>
            <person name="Bonometti L."/>
            <person name="Westerberg I."/>
            <person name="Brannstrom I.O."/>
            <person name="Guillou S."/>
            <person name="Cros-Aarteil S."/>
            <person name="Calhoun S."/>
            <person name="Haridas S."/>
            <person name="Kuo A."/>
            <person name="Pangilinan J."/>
            <person name="Riley R."/>
            <person name="Labutti K."/>
            <person name="Andreopoulos B."/>
            <person name="Lipzen A."/>
            <person name="Chen C."/>
            <person name="Yanf M."/>
            <person name="Daum C."/>
            <person name="Ng V."/>
            <person name="Clum A."/>
            <person name="Steindorff A."/>
            <person name="Ohm R."/>
            <person name="Martin F."/>
            <person name="Silar P."/>
            <person name="Natvig D."/>
            <person name="Lalanne C."/>
            <person name="Gautier V."/>
            <person name="Ament-Velasquez S.L."/>
            <person name="Kruys A."/>
            <person name="Hutchinson M.I."/>
            <person name="Powell A.J."/>
            <person name="Barry K."/>
            <person name="Miller A.N."/>
            <person name="Grigoriev I.V."/>
            <person name="Debuchy R."/>
            <person name="Gladieux P."/>
            <person name="Thoren M.H."/>
            <person name="Johannesson H."/>
        </authorList>
    </citation>
    <scope>NUCLEOTIDE SEQUENCE</scope>
    <source>
        <strain evidence="1">CBS 626.80</strain>
    </source>
</reference>
<proteinExistence type="predicted"/>
<comment type="caution">
    <text evidence="1">The sequence shown here is derived from an EMBL/GenBank/DDBJ whole genome shotgun (WGS) entry which is preliminary data.</text>
</comment>
<dbReference type="AlphaFoldDB" id="A0AAN6NLW4"/>
<dbReference type="EMBL" id="MU859273">
    <property type="protein sequence ID" value="KAK3948280.1"/>
    <property type="molecule type" value="Genomic_DNA"/>
</dbReference>
<dbReference type="InterPro" id="IPR052895">
    <property type="entry name" value="HetReg/Transcr_Mod"/>
</dbReference>
<reference evidence="1" key="1">
    <citation type="journal article" date="2023" name="Mol. Phylogenet. Evol.">
        <title>Genome-scale phylogeny and comparative genomics of the fungal order Sordariales.</title>
        <authorList>
            <person name="Hensen N."/>
            <person name="Bonometti L."/>
            <person name="Westerberg I."/>
            <person name="Brannstrom I.O."/>
            <person name="Guillou S."/>
            <person name="Cros-Aarteil S."/>
            <person name="Calhoun S."/>
            <person name="Haridas S."/>
            <person name="Kuo A."/>
            <person name="Mondo S."/>
            <person name="Pangilinan J."/>
            <person name="Riley R."/>
            <person name="LaButti K."/>
            <person name="Andreopoulos B."/>
            <person name="Lipzen A."/>
            <person name="Chen C."/>
            <person name="Yan M."/>
            <person name="Daum C."/>
            <person name="Ng V."/>
            <person name="Clum A."/>
            <person name="Steindorff A."/>
            <person name="Ohm R.A."/>
            <person name="Martin F."/>
            <person name="Silar P."/>
            <person name="Natvig D.O."/>
            <person name="Lalanne C."/>
            <person name="Gautier V."/>
            <person name="Ament-Velasquez S.L."/>
            <person name="Kruys A."/>
            <person name="Hutchinson M.I."/>
            <person name="Powell A.J."/>
            <person name="Barry K."/>
            <person name="Miller A.N."/>
            <person name="Grigoriev I.V."/>
            <person name="Debuchy R."/>
            <person name="Gladieux P."/>
            <person name="Hiltunen Thoren M."/>
            <person name="Johannesson H."/>
        </authorList>
    </citation>
    <scope>NUCLEOTIDE SEQUENCE</scope>
    <source>
        <strain evidence="1">CBS 626.80</strain>
    </source>
</reference>
<gene>
    <name evidence="1" type="ORF">QBC32DRAFT_351966</name>
</gene>
<protein>
    <recommendedName>
        <fullName evidence="3">Heterokaryon incompatibility domain-containing protein</fullName>
    </recommendedName>
</protein>
<dbReference type="PANTHER" id="PTHR24148:SF73">
    <property type="entry name" value="HET DOMAIN PROTEIN (AFU_ORTHOLOGUE AFUA_8G01020)"/>
    <property type="match status" value="1"/>
</dbReference>
<keyword evidence="2" id="KW-1185">Reference proteome</keyword>
<evidence type="ECO:0008006" key="3">
    <source>
        <dbReference type="Google" id="ProtNLM"/>
    </source>
</evidence>
<dbReference type="Proteomes" id="UP001303222">
    <property type="component" value="Unassembled WGS sequence"/>
</dbReference>
<organism evidence="1 2">
    <name type="scientific">Pseudoneurospora amorphoporcata</name>
    <dbReference type="NCBI Taxonomy" id="241081"/>
    <lineage>
        <taxon>Eukaryota</taxon>
        <taxon>Fungi</taxon>
        <taxon>Dikarya</taxon>
        <taxon>Ascomycota</taxon>
        <taxon>Pezizomycotina</taxon>
        <taxon>Sordariomycetes</taxon>
        <taxon>Sordariomycetidae</taxon>
        <taxon>Sordariales</taxon>
        <taxon>Sordariaceae</taxon>
        <taxon>Pseudoneurospora</taxon>
    </lineage>
</organism>